<feature type="compositionally biased region" description="Polar residues" evidence="2">
    <location>
        <begin position="533"/>
        <end position="549"/>
    </location>
</feature>
<sequence>MAESSTTSAQVPLPALGPPSAPPDALRCCCGQADCVFLRYNCSVLDSVEKDVHNAAKVGQALLARHEAYMASAQRDRMELNARIVFLESENAALEARNANVVDENRALLDQLEQLNSSVADSEIKVRSLEAALQTAQQCVRRLEGATDRAEDMERHIAVLESEQAALQGTLSQSEEEVRSAVYRWKQAERGIGDLQQQLDRLEKEAREERERHVEAIGRIERQRAVEKDLHTAAGRLKGAAAARSLNGNKDGSSVVSHFVRDLLQDNANLQLGMAELREMLANSHDEIQMLREHVLYHQPVEDGASSSSTLRAELGPPEQAEVQNVSQELHVHHHYHVAQNTQSKKPKRRRQALTPAIFTLPSMSSPSTPPRSPWRLNRSCPASTVLSHSAKPSSTSTISLPSNRWSLLSDQPSDFAPSSVPSTPQSNVGNAMFDHGVSDMSLPTSPTTSADPTSPCFRSAYGKPGVQYPTANFPISHAFSDDTSPLHQETEQSQILSTSLRESVTNAHEEEPQPSQDSNISSTEDGSFRTALATTPTDDSTIVISNEETAPEGGSFSDATSSESEFESECEPEPQPEPEPEPEPERFDPGVVQLPKSLRRAVSHESIMSLSNGLDIHTLRSRPAQLALRPLVASTAGTGFSPVTAKPTISRGGGEGKRGSVILRDNLALTSPGLLVPRTGAGSRAVWDNPIRESIRRPSPSPRIASSGTRALGKLVSWRPWGGGGNLSQASTAEEPASPTGGSEPPNSGTPIPKPSSPSQTLSPPEGTTQLLRSPSPSNMPSSSRERDFFSRAPGINQPGAIPGFYEYWAAHQRRGPPSKVCPDVVDTEALRDGLEGL</sequence>
<feature type="coiled-coil region" evidence="1">
    <location>
        <begin position="63"/>
        <end position="223"/>
    </location>
</feature>
<keyword evidence="4" id="KW-1185">Reference proteome</keyword>
<dbReference type="AlphaFoldDB" id="A0AAJ0BR05"/>
<feature type="compositionally biased region" description="Polar residues" evidence="2">
    <location>
        <begin position="482"/>
        <end position="507"/>
    </location>
</feature>
<evidence type="ECO:0000256" key="1">
    <source>
        <dbReference type="SAM" id="Coils"/>
    </source>
</evidence>
<feature type="compositionally biased region" description="Low complexity" evidence="2">
    <location>
        <begin position="775"/>
        <end position="784"/>
    </location>
</feature>
<proteinExistence type="predicted"/>
<protein>
    <submittedName>
        <fullName evidence="3">Uncharacterized protein</fullName>
    </submittedName>
</protein>
<feature type="compositionally biased region" description="Polar residues" evidence="2">
    <location>
        <begin position="381"/>
        <end position="413"/>
    </location>
</feature>
<gene>
    <name evidence="3" type="ORF">QBC33DRAFT_252915</name>
</gene>
<dbReference type="Gene3D" id="1.10.287.1490">
    <property type="match status" value="1"/>
</dbReference>
<feature type="region of interest" description="Disordered" evidence="2">
    <location>
        <begin position="717"/>
        <end position="803"/>
    </location>
</feature>
<feature type="compositionally biased region" description="Polar residues" evidence="2">
    <location>
        <begin position="758"/>
        <end position="774"/>
    </location>
</feature>
<feature type="region of interest" description="Disordered" evidence="2">
    <location>
        <begin position="474"/>
        <end position="591"/>
    </location>
</feature>
<keyword evidence="1" id="KW-0175">Coiled coil</keyword>
<feature type="compositionally biased region" description="Polar residues" evidence="2">
    <location>
        <begin position="514"/>
        <end position="526"/>
    </location>
</feature>
<reference evidence="3" key="1">
    <citation type="submission" date="2023-06" db="EMBL/GenBank/DDBJ databases">
        <title>Genome-scale phylogeny and comparative genomics of the fungal order Sordariales.</title>
        <authorList>
            <consortium name="Lawrence Berkeley National Laboratory"/>
            <person name="Hensen N."/>
            <person name="Bonometti L."/>
            <person name="Westerberg I."/>
            <person name="Brannstrom I.O."/>
            <person name="Guillou S."/>
            <person name="Cros-Aarteil S."/>
            <person name="Calhoun S."/>
            <person name="Haridas S."/>
            <person name="Kuo A."/>
            <person name="Mondo S."/>
            <person name="Pangilinan J."/>
            <person name="Riley R."/>
            <person name="Labutti K."/>
            <person name="Andreopoulos B."/>
            <person name="Lipzen A."/>
            <person name="Chen C."/>
            <person name="Yanf M."/>
            <person name="Daum C."/>
            <person name="Ng V."/>
            <person name="Clum A."/>
            <person name="Steindorff A."/>
            <person name="Ohm R."/>
            <person name="Martin F."/>
            <person name="Silar P."/>
            <person name="Natvig D."/>
            <person name="Lalanne C."/>
            <person name="Gautier V."/>
            <person name="Ament-Velasquez S.L."/>
            <person name="Kruys A."/>
            <person name="Hutchinson M.I."/>
            <person name="Powell A.J."/>
            <person name="Barry K."/>
            <person name="Miller A.N."/>
            <person name="Grigoriev I.V."/>
            <person name="Debuchy R."/>
            <person name="Gladieux P."/>
            <person name="Thoren M.H."/>
            <person name="Johannesson H."/>
        </authorList>
    </citation>
    <scope>NUCLEOTIDE SEQUENCE</scope>
    <source>
        <strain evidence="3">8032-3</strain>
    </source>
</reference>
<evidence type="ECO:0000313" key="4">
    <source>
        <dbReference type="Proteomes" id="UP001244011"/>
    </source>
</evidence>
<comment type="caution">
    <text evidence="3">The sequence shown here is derived from an EMBL/GenBank/DDBJ whole genome shotgun (WGS) entry which is preliminary data.</text>
</comment>
<evidence type="ECO:0000313" key="3">
    <source>
        <dbReference type="EMBL" id="KAK1762878.1"/>
    </source>
</evidence>
<dbReference type="Proteomes" id="UP001244011">
    <property type="component" value="Unassembled WGS sequence"/>
</dbReference>
<feature type="region of interest" description="Disordered" evidence="2">
    <location>
        <begin position="338"/>
        <end position="432"/>
    </location>
</feature>
<name>A0AAJ0BR05_9PEZI</name>
<dbReference type="RefSeq" id="XP_060279091.1">
    <property type="nucleotide sequence ID" value="XM_060423020.1"/>
</dbReference>
<feature type="coiled-coil region" evidence="1">
    <location>
        <begin position="260"/>
        <end position="294"/>
    </location>
</feature>
<feature type="compositionally biased region" description="Polar residues" evidence="2">
    <location>
        <begin position="420"/>
        <end position="430"/>
    </location>
</feature>
<dbReference type="SUPFAM" id="SSF57997">
    <property type="entry name" value="Tropomyosin"/>
    <property type="match status" value="1"/>
</dbReference>
<feature type="compositionally biased region" description="Acidic residues" evidence="2">
    <location>
        <begin position="565"/>
        <end position="583"/>
    </location>
</feature>
<dbReference type="EMBL" id="MU839032">
    <property type="protein sequence ID" value="KAK1762878.1"/>
    <property type="molecule type" value="Genomic_DNA"/>
</dbReference>
<organism evidence="3 4">
    <name type="scientific">Phialemonium atrogriseum</name>
    <dbReference type="NCBI Taxonomy" id="1093897"/>
    <lineage>
        <taxon>Eukaryota</taxon>
        <taxon>Fungi</taxon>
        <taxon>Dikarya</taxon>
        <taxon>Ascomycota</taxon>
        <taxon>Pezizomycotina</taxon>
        <taxon>Sordariomycetes</taxon>
        <taxon>Sordariomycetidae</taxon>
        <taxon>Cephalothecales</taxon>
        <taxon>Cephalothecaceae</taxon>
        <taxon>Phialemonium</taxon>
    </lineage>
</organism>
<accession>A0AAJ0BR05</accession>
<dbReference type="GeneID" id="85306207"/>
<evidence type="ECO:0000256" key="2">
    <source>
        <dbReference type="SAM" id="MobiDB-lite"/>
    </source>
</evidence>